<comment type="caution">
    <text evidence="2">The sequence shown here is derived from an EMBL/GenBank/DDBJ whole genome shotgun (WGS) entry which is preliminary data.</text>
</comment>
<dbReference type="Pfam" id="PF04657">
    <property type="entry name" value="DMT_YdcZ"/>
    <property type="match status" value="1"/>
</dbReference>
<keyword evidence="1" id="KW-1133">Transmembrane helix</keyword>
<sequence>MIIGIIMAAVAGAFVSLQNVFNSKVNERAGSWITTTLVLGLGFLASFMIGLLVEGKHLFMLDEMKPWYWFSGVIGVGVVVCLVQSIKRLGPTFAISIVMASQLGFAIVSDSLGLLGLKQVPFTGKQFLAVIVIVTGMLVFKMSGKKELKRERTA</sequence>
<dbReference type="PANTHER" id="PTHR34821:SF3">
    <property type="entry name" value="MEMBRANE PROTEIN"/>
    <property type="match status" value="1"/>
</dbReference>
<keyword evidence="3" id="KW-1185">Reference proteome</keyword>
<dbReference type="InterPro" id="IPR006750">
    <property type="entry name" value="YdcZ"/>
</dbReference>
<evidence type="ECO:0000313" key="3">
    <source>
        <dbReference type="Proteomes" id="UP001226720"/>
    </source>
</evidence>
<feature type="transmembrane region" description="Helical" evidence="1">
    <location>
        <begin position="32"/>
        <end position="55"/>
    </location>
</feature>
<evidence type="ECO:0000256" key="1">
    <source>
        <dbReference type="SAM" id="Phobius"/>
    </source>
</evidence>
<feature type="transmembrane region" description="Helical" evidence="1">
    <location>
        <begin position="127"/>
        <end position="144"/>
    </location>
</feature>
<feature type="transmembrane region" description="Helical" evidence="1">
    <location>
        <begin position="67"/>
        <end position="86"/>
    </location>
</feature>
<dbReference type="Proteomes" id="UP001226720">
    <property type="component" value="Unassembled WGS sequence"/>
</dbReference>
<keyword evidence="1" id="KW-0812">Transmembrane</keyword>
<proteinExistence type="predicted"/>
<dbReference type="RefSeq" id="WP_301551857.1">
    <property type="nucleotide sequence ID" value="NZ_JAQRMZ010000005.1"/>
</dbReference>
<dbReference type="PANTHER" id="PTHR34821">
    <property type="entry name" value="INNER MEMBRANE PROTEIN YDCZ"/>
    <property type="match status" value="1"/>
</dbReference>
<evidence type="ECO:0000313" key="2">
    <source>
        <dbReference type="EMBL" id="MDQ0481119.1"/>
    </source>
</evidence>
<organism evidence="2 3">
    <name type="scientific">Guptibacillus hwajinpoensis</name>
    <dbReference type="NCBI Taxonomy" id="208199"/>
    <lineage>
        <taxon>Bacteria</taxon>
        <taxon>Bacillati</taxon>
        <taxon>Bacillota</taxon>
        <taxon>Bacilli</taxon>
        <taxon>Bacillales</taxon>
        <taxon>Guptibacillaceae</taxon>
        <taxon>Guptibacillus</taxon>
    </lineage>
</organism>
<dbReference type="EMBL" id="JAUSWM010000001">
    <property type="protein sequence ID" value="MDQ0481119.1"/>
    <property type="molecule type" value="Genomic_DNA"/>
</dbReference>
<dbReference type="GeneID" id="301327404"/>
<name>A0ABU0JYD0_9BACL</name>
<gene>
    <name evidence="2" type="ORF">QO000_000072</name>
</gene>
<accession>A0ABU0JYD0</accession>
<protein>
    <submittedName>
        <fullName evidence="2">Transporter family-2 protein</fullName>
    </submittedName>
</protein>
<reference evidence="2" key="1">
    <citation type="submission" date="2023-07" db="EMBL/GenBank/DDBJ databases">
        <title>Genomic Encyclopedia of Type Strains, Phase IV (KMG-IV): sequencing the most valuable type-strain genomes for metagenomic binning, comparative biology and taxonomic classification.</title>
        <authorList>
            <person name="Goeker M."/>
        </authorList>
    </citation>
    <scope>NUCLEOTIDE SEQUENCE [LARGE SCALE GENOMIC DNA]</scope>
    <source>
        <strain evidence="2">JSM 076093</strain>
    </source>
</reference>
<keyword evidence="1" id="KW-0472">Membrane</keyword>
<feature type="transmembrane region" description="Helical" evidence="1">
    <location>
        <begin position="92"/>
        <end position="115"/>
    </location>
</feature>